<name>A0A655R9D6_VIBCL</name>
<gene>
    <name evidence="1" type="ORF">ERS013165_00159</name>
</gene>
<evidence type="ECO:0000313" key="1">
    <source>
        <dbReference type="EMBL" id="CRZ78906.1"/>
    </source>
</evidence>
<protein>
    <submittedName>
        <fullName evidence="1">Uncharacterized protein</fullName>
    </submittedName>
</protein>
<reference evidence="1 2" key="1">
    <citation type="submission" date="2015-07" db="EMBL/GenBank/DDBJ databases">
        <authorList>
            <consortium name="Pathogen Informatics"/>
        </authorList>
    </citation>
    <scope>NUCLEOTIDE SEQUENCE [LARGE SCALE GENOMIC DNA]</scope>
    <source>
        <strain evidence="1 2">A51</strain>
    </source>
</reference>
<evidence type="ECO:0000313" key="2">
    <source>
        <dbReference type="Proteomes" id="UP000044806"/>
    </source>
</evidence>
<accession>A0A655R9D6</accession>
<sequence length="89" mass="9469">MIWLDANSLLVKPIYRTAVVEPVDIVTVGSSASLGNCERTELVLARTSDNAALGSVFNFMVTVMVERPNTDCDVIKSMLSACATACSKG</sequence>
<organism evidence="1 2">
    <name type="scientific">Vibrio cholerae</name>
    <dbReference type="NCBI Taxonomy" id="666"/>
    <lineage>
        <taxon>Bacteria</taxon>
        <taxon>Pseudomonadati</taxon>
        <taxon>Pseudomonadota</taxon>
        <taxon>Gammaproteobacteria</taxon>
        <taxon>Vibrionales</taxon>
        <taxon>Vibrionaceae</taxon>
        <taxon>Vibrio</taxon>
    </lineage>
</organism>
<proteinExistence type="predicted"/>
<dbReference type="EMBL" id="CWOW01000001">
    <property type="protein sequence ID" value="CRZ78906.1"/>
    <property type="molecule type" value="Genomic_DNA"/>
</dbReference>
<dbReference type="Proteomes" id="UP000044806">
    <property type="component" value="Unassembled WGS sequence"/>
</dbReference>
<dbReference type="AlphaFoldDB" id="A0A655R9D6"/>